<evidence type="ECO:0000256" key="3">
    <source>
        <dbReference type="ARBA" id="ARBA00022475"/>
    </source>
</evidence>
<keyword evidence="3" id="KW-1003">Cell membrane</keyword>
<dbReference type="EMBL" id="QGTQ01000001">
    <property type="protein sequence ID" value="PWW08535.1"/>
    <property type="molecule type" value="Genomic_DNA"/>
</dbReference>
<evidence type="ECO:0000259" key="8">
    <source>
        <dbReference type="PROSITE" id="PS50928"/>
    </source>
</evidence>
<feature type="transmembrane region" description="Helical" evidence="7">
    <location>
        <begin position="263"/>
        <end position="288"/>
    </location>
</feature>
<keyword evidence="10" id="KW-1185">Reference proteome</keyword>
<organism evidence="9 10">
    <name type="scientific">Paenibacillus cellulosilyticus</name>
    <dbReference type="NCBI Taxonomy" id="375489"/>
    <lineage>
        <taxon>Bacteria</taxon>
        <taxon>Bacillati</taxon>
        <taxon>Bacillota</taxon>
        <taxon>Bacilli</taxon>
        <taxon>Bacillales</taxon>
        <taxon>Paenibacillaceae</taxon>
        <taxon>Paenibacillus</taxon>
    </lineage>
</organism>
<dbReference type="RefSeq" id="WP_110042063.1">
    <property type="nucleotide sequence ID" value="NZ_CP054613.1"/>
</dbReference>
<dbReference type="GO" id="GO:0055085">
    <property type="term" value="P:transmembrane transport"/>
    <property type="evidence" value="ECO:0007669"/>
    <property type="project" value="InterPro"/>
</dbReference>
<feature type="transmembrane region" description="Helical" evidence="7">
    <location>
        <begin position="205"/>
        <end position="228"/>
    </location>
</feature>
<dbReference type="InterPro" id="IPR035906">
    <property type="entry name" value="MetI-like_sf"/>
</dbReference>
<dbReference type="Pfam" id="PF00528">
    <property type="entry name" value="BPD_transp_1"/>
    <property type="match status" value="1"/>
</dbReference>
<evidence type="ECO:0000256" key="2">
    <source>
        <dbReference type="ARBA" id="ARBA00022448"/>
    </source>
</evidence>
<feature type="transmembrane region" description="Helical" evidence="7">
    <location>
        <begin position="12"/>
        <end position="32"/>
    </location>
</feature>
<gene>
    <name evidence="9" type="ORF">DFQ01_101258</name>
</gene>
<dbReference type="GO" id="GO:0005886">
    <property type="term" value="C:plasma membrane"/>
    <property type="evidence" value="ECO:0007669"/>
    <property type="project" value="UniProtKB-SubCell"/>
</dbReference>
<feature type="transmembrane region" description="Helical" evidence="7">
    <location>
        <begin position="68"/>
        <end position="90"/>
    </location>
</feature>
<comment type="similarity">
    <text evidence="7">Belongs to the binding-protein-dependent transport system permease family.</text>
</comment>
<feature type="transmembrane region" description="Helical" evidence="7">
    <location>
        <begin position="102"/>
        <end position="122"/>
    </location>
</feature>
<evidence type="ECO:0000256" key="7">
    <source>
        <dbReference type="RuleBase" id="RU363032"/>
    </source>
</evidence>
<keyword evidence="6 7" id="KW-0472">Membrane</keyword>
<keyword evidence="5 7" id="KW-1133">Transmembrane helix</keyword>
<sequence length="296" mass="33153">MNALKVPARTIAVFVLPCLLLYVCLVFVPIFFSMYNSTFDWNGIGVKKFVGLDNYVTLLTKDNVFWPAVRHTLMFAVFSMLEIPFALYLATLINRYVKKPNFFVTSYFVPVILSVVIIGQLWKTIYNPASLGGMLNQVLDGLGLHSWTHAWLSEPDYAMYALYFVALWQYLGYHLLIQFTGISNIPTEIYEAAKIDGADGFKADWFITFPLVVPIFKISIILAFIGSLQSFDMIMVMTGGGPAHSTDVIATHMYNMSFMSSKFGYGSSIAMVLVAVCLIATVIINALFNKVEKKIG</sequence>
<evidence type="ECO:0000256" key="4">
    <source>
        <dbReference type="ARBA" id="ARBA00022692"/>
    </source>
</evidence>
<dbReference type="OrthoDB" id="152280at2"/>
<evidence type="ECO:0000256" key="5">
    <source>
        <dbReference type="ARBA" id="ARBA00022989"/>
    </source>
</evidence>
<proteinExistence type="inferred from homology"/>
<evidence type="ECO:0000256" key="1">
    <source>
        <dbReference type="ARBA" id="ARBA00004651"/>
    </source>
</evidence>
<dbReference type="AlphaFoldDB" id="A0A2V2Z060"/>
<dbReference type="PANTHER" id="PTHR30193">
    <property type="entry name" value="ABC TRANSPORTER PERMEASE PROTEIN"/>
    <property type="match status" value="1"/>
</dbReference>
<keyword evidence="2 7" id="KW-0813">Transport</keyword>
<dbReference type="Proteomes" id="UP000246635">
    <property type="component" value="Unassembled WGS sequence"/>
</dbReference>
<dbReference type="InterPro" id="IPR000515">
    <property type="entry name" value="MetI-like"/>
</dbReference>
<dbReference type="CDD" id="cd06261">
    <property type="entry name" value="TM_PBP2"/>
    <property type="match status" value="1"/>
</dbReference>
<dbReference type="Gene3D" id="1.10.3720.10">
    <property type="entry name" value="MetI-like"/>
    <property type="match status" value="1"/>
</dbReference>
<dbReference type="InterPro" id="IPR051393">
    <property type="entry name" value="ABC_transporter_permease"/>
</dbReference>
<evidence type="ECO:0000313" key="10">
    <source>
        <dbReference type="Proteomes" id="UP000246635"/>
    </source>
</evidence>
<feature type="transmembrane region" description="Helical" evidence="7">
    <location>
        <begin position="157"/>
        <end position="176"/>
    </location>
</feature>
<protein>
    <submittedName>
        <fullName evidence="9">Raffinose/stachyose/melibiose transport system permease protein</fullName>
    </submittedName>
</protein>
<keyword evidence="4 7" id="KW-0812">Transmembrane</keyword>
<evidence type="ECO:0000313" key="9">
    <source>
        <dbReference type="EMBL" id="PWW08535.1"/>
    </source>
</evidence>
<dbReference type="SUPFAM" id="SSF161098">
    <property type="entry name" value="MetI-like"/>
    <property type="match status" value="1"/>
</dbReference>
<comment type="caution">
    <text evidence="9">The sequence shown here is derived from an EMBL/GenBank/DDBJ whole genome shotgun (WGS) entry which is preliminary data.</text>
</comment>
<accession>A0A2V2Z060</accession>
<dbReference type="PROSITE" id="PS50928">
    <property type="entry name" value="ABC_TM1"/>
    <property type="match status" value="1"/>
</dbReference>
<reference evidence="9 10" key="1">
    <citation type="submission" date="2018-05" db="EMBL/GenBank/DDBJ databases">
        <title>Genomic Encyclopedia of Type Strains, Phase III (KMG-III): the genomes of soil and plant-associated and newly described type strains.</title>
        <authorList>
            <person name="Whitman W."/>
        </authorList>
    </citation>
    <scope>NUCLEOTIDE SEQUENCE [LARGE SCALE GENOMIC DNA]</scope>
    <source>
        <strain evidence="9 10">CECT 5696</strain>
    </source>
</reference>
<evidence type="ECO:0000256" key="6">
    <source>
        <dbReference type="ARBA" id="ARBA00023136"/>
    </source>
</evidence>
<dbReference type="PANTHER" id="PTHR30193:SF37">
    <property type="entry name" value="INNER MEMBRANE ABC TRANSPORTER PERMEASE PROTEIN YCJO"/>
    <property type="match status" value="1"/>
</dbReference>
<name>A0A2V2Z060_9BACL</name>
<comment type="subcellular location">
    <subcellularLocation>
        <location evidence="1 7">Cell membrane</location>
        <topology evidence="1 7">Multi-pass membrane protein</topology>
    </subcellularLocation>
</comment>
<feature type="domain" description="ABC transmembrane type-1" evidence="8">
    <location>
        <begin position="68"/>
        <end position="284"/>
    </location>
</feature>